<dbReference type="Proteomes" id="UP001595839">
    <property type="component" value="Unassembled WGS sequence"/>
</dbReference>
<keyword evidence="3" id="KW-1185">Reference proteome</keyword>
<proteinExistence type="predicted"/>
<gene>
    <name evidence="2" type="ORF">ACFPIH_42215</name>
</gene>
<accession>A0ABV9B1T3</accession>
<protein>
    <submittedName>
        <fullName evidence="2">Uncharacterized protein</fullName>
    </submittedName>
</protein>
<name>A0ABV9B1T3_9ACTN</name>
<evidence type="ECO:0000313" key="3">
    <source>
        <dbReference type="Proteomes" id="UP001595839"/>
    </source>
</evidence>
<evidence type="ECO:0000313" key="2">
    <source>
        <dbReference type="EMBL" id="MFC4505994.1"/>
    </source>
</evidence>
<dbReference type="EMBL" id="JBHSFK010000039">
    <property type="protein sequence ID" value="MFC4505994.1"/>
    <property type="molecule type" value="Genomic_DNA"/>
</dbReference>
<feature type="region of interest" description="Disordered" evidence="1">
    <location>
        <begin position="66"/>
        <end position="134"/>
    </location>
</feature>
<feature type="compositionally biased region" description="Low complexity" evidence="1">
    <location>
        <begin position="92"/>
        <end position="120"/>
    </location>
</feature>
<sequence>MRRYEQQSEDGPDVQRYVRGRQALQETAGPLSHPTGPLTARMVLALQRTIGNAAVARPMELQRHACGSSCGHRTQQGEQLAPPVQRTVTPWGSPASGSSSSGSSSNAPATANAGSSSASSDHADRSSDWPKWPPPEWHAAIEELVEGNGLLGPKNKAFNRLAMIAEAEVRVFVQSLLAPDQDAAQAKQALVALYLKCQTPKHQEIATANKVLGPSQLASTTYNDLHEIISAKRMWQDRHQQLLPWPFNDSSKKPDYAVGATPSADGKATSADYYGKAKEVADHVRKQSPKDHGSLLAEFWSSITDKVGSYPEKVGETDEQKSVRVVVDFTDAPYFKSSGAVDVGTLEKDFTQVLHYNGAKFKDLERLARVDVLVPGFVISLQRGREFGDR</sequence>
<feature type="region of interest" description="Disordered" evidence="1">
    <location>
        <begin position="1"/>
        <end position="36"/>
    </location>
</feature>
<reference evidence="3" key="1">
    <citation type="journal article" date="2019" name="Int. J. Syst. Evol. Microbiol.">
        <title>The Global Catalogue of Microorganisms (GCM) 10K type strain sequencing project: providing services to taxonomists for standard genome sequencing and annotation.</title>
        <authorList>
            <consortium name="The Broad Institute Genomics Platform"/>
            <consortium name="The Broad Institute Genome Sequencing Center for Infectious Disease"/>
            <person name="Wu L."/>
            <person name="Ma J."/>
        </authorList>
    </citation>
    <scope>NUCLEOTIDE SEQUENCE [LARGE SCALE GENOMIC DNA]</scope>
    <source>
        <strain evidence="3">CGMCC 4.7177</strain>
    </source>
</reference>
<organism evidence="2 3">
    <name type="scientific">Streptomyces vulcanius</name>
    <dbReference type="NCBI Taxonomy" id="1441876"/>
    <lineage>
        <taxon>Bacteria</taxon>
        <taxon>Bacillati</taxon>
        <taxon>Actinomycetota</taxon>
        <taxon>Actinomycetes</taxon>
        <taxon>Kitasatosporales</taxon>
        <taxon>Streptomycetaceae</taxon>
        <taxon>Streptomyces</taxon>
    </lineage>
</organism>
<comment type="caution">
    <text evidence="2">The sequence shown here is derived from an EMBL/GenBank/DDBJ whole genome shotgun (WGS) entry which is preliminary data.</text>
</comment>
<dbReference type="RefSeq" id="WP_381183323.1">
    <property type="nucleotide sequence ID" value="NZ_JBHSFK010000039.1"/>
</dbReference>
<evidence type="ECO:0000256" key="1">
    <source>
        <dbReference type="SAM" id="MobiDB-lite"/>
    </source>
</evidence>